<protein>
    <submittedName>
        <fullName evidence="1">Uncharacterized protein</fullName>
    </submittedName>
</protein>
<keyword evidence="2" id="KW-1185">Reference proteome</keyword>
<comment type="caution">
    <text evidence="1">The sequence shown here is derived from an EMBL/GenBank/DDBJ whole genome shotgun (WGS) entry which is preliminary data.</text>
</comment>
<dbReference type="Proteomes" id="UP000555103">
    <property type="component" value="Unassembled WGS sequence"/>
</dbReference>
<evidence type="ECO:0000313" key="2">
    <source>
        <dbReference type="Proteomes" id="UP000555103"/>
    </source>
</evidence>
<dbReference type="EMBL" id="JACIEP010000002">
    <property type="protein sequence ID" value="MBB4034735.1"/>
    <property type="molecule type" value="Genomic_DNA"/>
</dbReference>
<organism evidence="1 2">
    <name type="scientific">Dysgonomonas hofstadii</name>
    <dbReference type="NCBI Taxonomy" id="637886"/>
    <lineage>
        <taxon>Bacteria</taxon>
        <taxon>Pseudomonadati</taxon>
        <taxon>Bacteroidota</taxon>
        <taxon>Bacteroidia</taxon>
        <taxon>Bacteroidales</taxon>
        <taxon>Dysgonomonadaceae</taxon>
        <taxon>Dysgonomonas</taxon>
    </lineage>
</organism>
<evidence type="ECO:0000313" key="1">
    <source>
        <dbReference type="EMBL" id="MBB4034735.1"/>
    </source>
</evidence>
<reference evidence="1 2" key="1">
    <citation type="submission" date="2020-08" db="EMBL/GenBank/DDBJ databases">
        <title>Genomic Encyclopedia of Type Strains, Phase IV (KMG-IV): sequencing the most valuable type-strain genomes for metagenomic binning, comparative biology and taxonomic classification.</title>
        <authorList>
            <person name="Goeker M."/>
        </authorList>
    </citation>
    <scope>NUCLEOTIDE SEQUENCE [LARGE SCALE GENOMIC DNA]</scope>
    <source>
        <strain evidence="1 2">DSM 104969</strain>
    </source>
</reference>
<name>A0A840CP34_9BACT</name>
<sequence length="32" mass="3784">MDIIVIEKDSFKKKREQIVSLVPNMPFLLFGF</sequence>
<dbReference type="AlphaFoldDB" id="A0A840CP34"/>
<proteinExistence type="predicted"/>
<accession>A0A840CP34</accession>
<gene>
    <name evidence="1" type="ORF">GGR21_000622</name>
</gene>